<protein>
    <recommendedName>
        <fullName evidence="3">HECT-type E3 ubiquitin transferase</fullName>
        <ecNumber evidence="3">2.3.2.26</ecNumber>
    </recommendedName>
</protein>
<keyword evidence="5 8" id="KW-0833">Ubl conjugation pathway</keyword>
<evidence type="ECO:0000256" key="3">
    <source>
        <dbReference type="ARBA" id="ARBA00012485"/>
    </source>
</evidence>
<accession>A0A7J7LY19</accession>
<dbReference type="FunFam" id="3.30.2160.10:FF:000002">
    <property type="entry name" value="Putative Ubiquitin-protein ligase E3C"/>
    <property type="match status" value="1"/>
</dbReference>
<evidence type="ECO:0000256" key="4">
    <source>
        <dbReference type="ARBA" id="ARBA00022679"/>
    </source>
</evidence>
<keyword evidence="4" id="KW-0808">Transferase</keyword>
<comment type="function">
    <text evidence="6">Probable E3 ubiquitin-protein ligase which mediates ubiquitination and subsequent proteasomal degradation of target proteins.</text>
</comment>
<dbReference type="GO" id="GO:0000209">
    <property type="term" value="P:protein polyubiquitination"/>
    <property type="evidence" value="ECO:0007669"/>
    <property type="project" value="InterPro"/>
</dbReference>
<feature type="active site" description="Glycyl thioester intermediate" evidence="8">
    <location>
        <position position="813"/>
    </location>
</feature>
<evidence type="ECO:0000256" key="8">
    <source>
        <dbReference type="PROSITE-ProRule" id="PRU00104"/>
    </source>
</evidence>
<reference evidence="10 11" key="1">
    <citation type="journal article" date="2020" name="IScience">
        <title>Genome Sequencing of the Endangered Kingdonia uniflora (Circaeasteraceae, Ranunculales) Reveals Potential Mechanisms of Evolutionary Specialization.</title>
        <authorList>
            <person name="Sun Y."/>
            <person name="Deng T."/>
            <person name="Zhang A."/>
            <person name="Moore M.J."/>
            <person name="Landis J.B."/>
            <person name="Lin N."/>
            <person name="Zhang H."/>
            <person name="Zhang X."/>
            <person name="Huang J."/>
            <person name="Zhang X."/>
            <person name="Sun H."/>
            <person name="Wang H."/>
        </authorList>
    </citation>
    <scope>NUCLEOTIDE SEQUENCE [LARGE SCALE GENOMIC DNA]</scope>
    <source>
        <strain evidence="10">TB1705</strain>
        <tissue evidence="10">Leaf</tissue>
    </source>
</reference>
<dbReference type="Gene3D" id="3.30.2160.10">
    <property type="entry name" value="Hect, E3 ligase catalytic domain"/>
    <property type="match status" value="1"/>
</dbReference>
<dbReference type="EMBL" id="JACGCM010001902">
    <property type="protein sequence ID" value="KAF6147499.1"/>
    <property type="molecule type" value="Genomic_DNA"/>
</dbReference>
<dbReference type="EC" id="2.3.2.26" evidence="3"/>
<comment type="caution">
    <text evidence="10">The sequence shown here is derived from an EMBL/GenBank/DDBJ whole genome shotgun (WGS) entry which is preliminary data.</text>
</comment>
<evidence type="ECO:0000256" key="2">
    <source>
        <dbReference type="ARBA" id="ARBA00004906"/>
    </source>
</evidence>
<dbReference type="GO" id="GO:0061630">
    <property type="term" value="F:ubiquitin protein ligase activity"/>
    <property type="evidence" value="ECO:0007669"/>
    <property type="project" value="UniProtKB-EC"/>
</dbReference>
<proteinExistence type="inferred from homology"/>
<dbReference type="OrthoDB" id="8068875at2759"/>
<evidence type="ECO:0000259" key="9">
    <source>
        <dbReference type="PROSITE" id="PS50237"/>
    </source>
</evidence>
<gene>
    <name evidence="10" type="ORF">GIB67_021325</name>
</gene>
<dbReference type="InterPro" id="IPR044611">
    <property type="entry name" value="E3A/B/C-like"/>
</dbReference>
<dbReference type="FunFam" id="3.30.2410.10:FF:000017">
    <property type="entry name" value="E3 ubiquitin-protein ligase UPL7"/>
    <property type="match status" value="1"/>
</dbReference>
<feature type="domain" description="HECT" evidence="9">
    <location>
        <begin position="487"/>
        <end position="845"/>
    </location>
</feature>
<organism evidence="10 11">
    <name type="scientific">Kingdonia uniflora</name>
    <dbReference type="NCBI Taxonomy" id="39325"/>
    <lineage>
        <taxon>Eukaryota</taxon>
        <taxon>Viridiplantae</taxon>
        <taxon>Streptophyta</taxon>
        <taxon>Embryophyta</taxon>
        <taxon>Tracheophyta</taxon>
        <taxon>Spermatophyta</taxon>
        <taxon>Magnoliopsida</taxon>
        <taxon>Ranunculales</taxon>
        <taxon>Circaeasteraceae</taxon>
        <taxon>Kingdonia</taxon>
    </lineage>
</organism>
<dbReference type="Proteomes" id="UP000541444">
    <property type="component" value="Unassembled WGS sequence"/>
</dbReference>
<evidence type="ECO:0000313" key="11">
    <source>
        <dbReference type="Proteomes" id="UP000541444"/>
    </source>
</evidence>
<sequence length="845" mass="94767">MKMTKLDQSKEPDCSNNWVSPVGWLLANIINLATPNKNDSLGTGWFAQGINVALYVRVAVVVAENLLPMLESVKHTKKNCGYLGNAEMFIEATDPDILESEVNGVSLKISYLDLFRPVHQQWHLSTLLATIKTDVLVPILGDLGKFELLDVAYYYSYMLRILSSLNPGNGPSPILNMLSYTPGFLFSLFGVLESIIGYPTNDNKPCRSGTSKGEYDKSFEKKQRKTLRDSGIKWANLLQKITGKLPTNINITDTTDSEHRLYGSNNVEEDSSKLWDIELFKRGPQGVSKDVACLLHLFCEAYTHLLLILDDIEFYEKQVPFSLEQQRRITSVLNTLVYNGVSHNNNNNGPQHKPLMDASVKCLHLLYERDCRRQFCPPSLWLSPARKCRPPIAAAARAHEAIFASSTKAGDLVTILSMSSIVTITPHIFPFNERVQMFREFIKLEKVSRRMAGEGVGLGPGSIEIVVRRGHIVEDGFKQLNNLGSRLKSKIHVSFVSESGLPEAGLDYGGLSKEFLTDISKAAFDPNYGLFSQTSTSERLLMPNTSARLLDNGMQMIEFLGRVVGKGLYEGILLDYSFSRVFIQKLLGRYSFLDELSTLDPELYRNLMYLKHYDGDVQDLTLDFTVTEELLGKRVVTELKPGGKDVSVTNENKLHYLHAVADYKLNKQVLPLANAFYRGLSDIILPSWLSLFNPNEFNQLLSGGNHDMDVDDLRSNTRYTGGYSAESRTIKIFWELSFGAIKYSTMSLQVIIGFEPEERCMLLKFVTSCSRAPLLGFKHLQPTFTIHKVTCDAPLWATIGGQDVDRLPSASTCYNTLKLPTYKRSSTLRSKLLYAISSNAGFELS</sequence>
<dbReference type="Pfam" id="PF00632">
    <property type="entry name" value="HECT"/>
    <property type="match status" value="1"/>
</dbReference>
<dbReference type="PROSITE" id="PS50237">
    <property type="entry name" value="HECT"/>
    <property type="match status" value="1"/>
</dbReference>
<comment type="catalytic activity">
    <reaction evidence="1">
        <text>S-ubiquitinyl-[E2 ubiquitin-conjugating enzyme]-L-cysteine + [acceptor protein]-L-lysine = [E2 ubiquitin-conjugating enzyme]-L-cysteine + N(6)-ubiquitinyl-[acceptor protein]-L-lysine.</text>
        <dbReference type="EC" id="2.3.2.26"/>
    </reaction>
</comment>
<evidence type="ECO:0000256" key="6">
    <source>
        <dbReference type="ARBA" id="ARBA00057703"/>
    </source>
</evidence>
<dbReference type="GO" id="GO:0006511">
    <property type="term" value="P:ubiquitin-dependent protein catabolic process"/>
    <property type="evidence" value="ECO:0007669"/>
    <property type="project" value="TreeGrafter"/>
</dbReference>
<dbReference type="InterPro" id="IPR000569">
    <property type="entry name" value="HECT_dom"/>
</dbReference>
<evidence type="ECO:0000313" key="10">
    <source>
        <dbReference type="EMBL" id="KAF6147499.1"/>
    </source>
</evidence>
<comment type="similarity">
    <text evidence="7">Belongs to the UPL family.</text>
</comment>
<dbReference type="InterPro" id="IPR035983">
    <property type="entry name" value="Hect_E3_ubiquitin_ligase"/>
</dbReference>
<name>A0A7J7LY19_9MAGN</name>
<dbReference type="SMART" id="SM00119">
    <property type="entry name" value="HECTc"/>
    <property type="match status" value="1"/>
</dbReference>
<evidence type="ECO:0000256" key="1">
    <source>
        <dbReference type="ARBA" id="ARBA00000885"/>
    </source>
</evidence>
<dbReference type="AlphaFoldDB" id="A0A7J7LY19"/>
<evidence type="ECO:0000256" key="7">
    <source>
        <dbReference type="ARBA" id="ARBA00061247"/>
    </source>
</evidence>
<dbReference type="CDD" id="cd00078">
    <property type="entry name" value="HECTc"/>
    <property type="match status" value="1"/>
</dbReference>
<dbReference type="PANTHER" id="PTHR45700:SF2">
    <property type="entry name" value="UBIQUITIN-PROTEIN LIGASE E3C"/>
    <property type="match status" value="1"/>
</dbReference>
<keyword evidence="11" id="KW-1185">Reference proteome</keyword>
<dbReference type="SUPFAM" id="SSF56204">
    <property type="entry name" value="Hect, E3 ligase catalytic domain"/>
    <property type="match status" value="1"/>
</dbReference>
<comment type="pathway">
    <text evidence="2">Protein modification; protein ubiquitination.</text>
</comment>
<dbReference type="Gene3D" id="3.90.1750.10">
    <property type="entry name" value="Hect, E3 ligase catalytic domains"/>
    <property type="match status" value="1"/>
</dbReference>
<dbReference type="PANTHER" id="PTHR45700">
    <property type="entry name" value="UBIQUITIN-PROTEIN LIGASE E3C"/>
    <property type="match status" value="1"/>
</dbReference>
<evidence type="ECO:0000256" key="5">
    <source>
        <dbReference type="ARBA" id="ARBA00022786"/>
    </source>
</evidence>
<dbReference type="Gene3D" id="3.30.2410.10">
    <property type="entry name" value="Hect, E3 ligase catalytic domain"/>
    <property type="match status" value="1"/>
</dbReference>